<feature type="region of interest" description="Disordered" evidence="1">
    <location>
        <begin position="96"/>
        <end position="131"/>
    </location>
</feature>
<name>D6W6T2_TRICA</name>
<proteinExistence type="predicted"/>
<feature type="compositionally biased region" description="Low complexity" evidence="1">
    <location>
        <begin position="99"/>
        <end position="109"/>
    </location>
</feature>
<accession>D6W6T2</accession>
<sequence length="208" mass="22807">MTLTETSPRVLAQELVVHLHLLRGVGLAASRCGHSGADGPRGGGGARVGGVTRLPHRARVHADQAVAHEDRCWSQGNCLWVSSRAKNGCDRSLGTSQIPPRARASPAAALHSTSHVTRGTGRQQSKQNASRKMRVHCVDHDTWSAAQTRCQSRQRQRQRLGQAVQRQAVKSIMSRLSHRLLTGFRSCVGYEQLFRLGSARFRSQPPDK</sequence>
<organism evidence="2 3">
    <name type="scientific">Tribolium castaneum</name>
    <name type="common">Red flour beetle</name>
    <dbReference type="NCBI Taxonomy" id="7070"/>
    <lineage>
        <taxon>Eukaryota</taxon>
        <taxon>Metazoa</taxon>
        <taxon>Ecdysozoa</taxon>
        <taxon>Arthropoda</taxon>
        <taxon>Hexapoda</taxon>
        <taxon>Insecta</taxon>
        <taxon>Pterygota</taxon>
        <taxon>Neoptera</taxon>
        <taxon>Endopterygota</taxon>
        <taxon>Coleoptera</taxon>
        <taxon>Polyphaga</taxon>
        <taxon>Cucujiformia</taxon>
        <taxon>Tenebrionidae</taxon>
        <taxon>Tenebrionidae incertae sedis</taxon>
        <taxon>Tribolium</taxon>
    </lineage>
</organism>
<dbReference type="InParanoid" id="D6W6T2"/>
<dbReference type="EMBL" id="KQ971307">
    <property type="protein sequence ID" value="EFA11534.2"/>
    <property type="molecule type" value="Genomic_DNA"/>
</dbReference>
<evidence type="ECO:0000256" key="1">
    <source>
        <dbReference type="SAM" id="MobiDB-lite"/>
    </source>
</evidence>
<reference evidence="2 3" key="1">
    <citation type="journal article" date="2008" name="Nature">
        <title>The genome of the model beetle and pest Tribolium castaneum.</title>
        <authorList>
            <consortium name="Tribolium Genome Sequencing Consortium"/>
            <person name="Richards S."/>
            <person name="Gibbs R.A."/>
            <person name="Weinstock G.M."/>
            <person name="Brown S.J."/>
            <person name="Denell R."/>
            <person name="Beeman R.W."/>
            <person name="Gibbs R."/>
            <person name="Beeman R.W."/>
            <person name="Brown S.J."/>
            <person name="Bucher G."/>
            <person name="Friedrich M."/>
            <person name="Grimmelikhuijzen C.J."/>
            <person name="Klingler M."/>
            <person name="Lorenzen M."/>
            <person name="Richards S."/>
            <person name="Roth S."/>
            <person name="Schroder R."/>
            <person name="Tautz D."/>
            <person name="Zdobnov E.M."/>
            <person name="Muzny D."/>
            <person name="Gibbs R.A."/>
            <person name="Weinstock G.M."/>
            <person name="Attaway T."/>
            <person name="Bell S."/>
            <person name="Buhay C.J."/>
            <person name="Chandrabose M.N."/>
            <person name="Chavez D."/>
            <person name="Clerk-Blankenburg K.P."/>
            <person name="Cree A."/>
            <person name="Dao M."/>
            <person name="Davis C."/>
            <person name="Chacko J."/>
            <person name="Dinh H."/>
            <person name="Dugan-Rocha S."/>
            <person name="Fowler G."/>
            <person name="Garner T.T."/>
            <person name="Garnes J."/>
            <person name="Gnirke A."/>
            <person name="Hawes A."/>
            <person name="Hernandez J."/>
            <person name="Hines S."/>
            <person name="Holder M."/>
            <person name="Hume J."/>
            <person name="Jhangiani S.N."/>
            <person name="Joshi V."/>
            <person name="Khan Z.M."/>
            <person name="Jackson L."/>
            <person name="Kovar C."/>
            <person name="Kowis A."/>
            <person name="Lee S."/>
            <person name="Lewis L.R."/>
            <person name="Margolis J."/>
            <person name="Morgan M."/>
            <person name="Nazareth L.V."/>
            <person name="Nguyen N."/>
            <person name="Okwuonu G."/>
            <person name="Parker D."/>
            <person name="Richards S."/>
            <person name="Ruiz S.J."/>
            <person name="Santibanez J."/>
            <person name="Savard J."/>
            <person name="Scherer S.E."/>
            <person name="Schneider B."/>
            <person name="Sodergren E."/>
            <person name="Tautz D."/>
            <person name="Vattahil S."/>
            <person name="Villasana D."/>
            <person name="White C.S."/>
            <person name="Wright R."/>
            <person name="Park Y."/>
            <person name="Beeman R.W."/>
            <person name="Lord J."/>
            <person name="Oppert B."/>
            <person name="Lorenzen M."/>
            <person name="Brown S."/>
            <person name="Wang L."/>
            <person name="Savard J."/>
            <person name="Tautz D."/>
            <person name="Richards S."/>
            <person name="Weinstock G."/>
            <person name="Gibbs R.A."/>
            <person name="Liu Y."/>
            <person name="Worley K."/>
            <person name="Weinstock G."/>
            <person name="Elsik C.G."/>
            <person name="Reese J.T."/>
            <person name="Elhaik E."/>
            <person name="Landan G."/>
            <person name="Graur D."/>
            <person name="Arensburger P."/>
            <person name="Atkinson P."/>
            <person name="Beeman R.W."/>
            <person name="Beidler J."/>
            <person name="Brown S.J."/>
            <person name="Demuth J.P."/>
            <person name="Drury D.W."/>
            <person name="Du Y.Z."/>
            <person name="Fujiwara H."/>
            <person name="Lorenzen M."/>
            <person name="Maselli V."/>
            <person name="Osanai M."/>
            <person name="Park Y."/>
            <person name="Robertson H.M."/>
            <person name="Tu Z."/>
            <person name="Wang J.J."/>
            <person name="Wang S."/>
            <person name="Richards S."/>
            <person name="Song H."/>
            <person name="Zhang L."/>
            <person name="Sodergren E."/>
            <person name="Werner D."/>
            <person name="Stanke M."/>
            <person name="Morgenstern B."/>
            <person name="Solovyev V."/>
            <person name="Kosarev P."/>
            <person name="Brown G."/>
            <person name="Chen H.C."/>
            <person name="Ermolaeva O."/>
            <person name="Hlavina W."/>
            <person name="Kapustin Y."/>
            <person name="Kiryutin B."/>
            <person name="Kitts P."/>
            <person name="Maglott D."/>
            <person name="Pruitt K."/>
            <person name="Sapojnikov V."/>
            <person name="Souvorov A."/>
            <person name="Mackey A.J."/>
            <person name="Waterhouse R.M."/>
            <person name="Wyder S."/>
            <person name="Zdobnov E.M."/>
            <person name="Zdobnov E.M."/>
            <person name="Wyder S."/>
            <person name="Kriventseva E.V."/>
            <person name="Kadowaki T."/>
            <person name="Bork P."/>
            <person name="Aranda M."/>
            <person name="Bao R."/>
            <person name="Beermann A."/>
            <person name="Berns N."/>
            <person name="Bolognesi R."/>
            <person name="Bonneton F."/>
            <person name="Bopp D."/>
            <person name="Brown S.J."/>
            <person name="Bucher G."/>
            <person name="Butts T."/>
            <person name="Chaumot A."/>
            <person name="Denell R.E."/>
            <person name="Ferrier D.E."/>
            <person name="Friedrich M."/>
            <person name="Gordon C.M."/>
            <person name="Jindra M."/>
            <person name="Klingler M."/>
            <person name="Lan Q."/>
            <person name="Lattorff H.M."/>
            <person name="Laudet V."/>
            <person name="von Levetsow C."/>
            <person name="Liu Z."/>
            <person name="Lutz R."/>
            <person name="Lynch J.A."/>
            <person name="da Fonseca R.N."/>
            <person name="Posnien N."/>
            <person name="Reuter R."/>
            <person name="Roth S."/>
            <person name="Savard J."/>
            <person name="Schinko J.B."/>
            <person name="Schmitt C."/>
            <person name="Schoppmeier M."/>
            <person name="Schroder R."/>
            <person name="Shippy T.D."/>
            <person name="Simonnet F."/>
            <person name="Marques-Souza H."/>
            <person name="Tautz D."/>
            <person name="Tomoyasu Y."/>
            <person name="Trauner J."/>
            <person name="Van der Zee M."/>
            <person name="Vervoort M."/>
            <person name="Wittkopp N."/>
            <person name="Wimmer E.A."/>
            <person name="Yang X."/>
            <person name="Jones A.K."/>
            <person name="Sattelle D.B."/>
            <person name="Ebert P.R."/>
            <person name="Nelson D."/>
            <person name="Scott J.G."/>
            <person name="Beeman R.W."/>
            <person name="Muthukrishnan S."/>
            <person name="Kramer K.J."/>
            <person name="Arakane Y."/>
            <person name="Beeman R.W."/>
            <person name="Zhu Q."/>
            <person name="Hogenkamp D."/>
            <person name="Dixit R."/>
            <person name="Oppert B."/>
            <person name="Jiang H."/>
            <person name="Zou Z."/>
            <person name="Marshall J."/>
            <person name="Elpidina E."/>
            <person name="Vinokurov K."/>
            <person name="Oppert C."/>
            <person name="Zou Z."/>
            <person name="Evans J."/>
            <person name="Lu Z."/>
            <person name="Zhao P."/>
            <person name="Sumathipala N."/>
            <person name="Altincicek B."/>
            <person name="Vilcinskas A."/>
            <person name="Williams M."/>
            <person name="Hultmark D."/>
            <person name="Hetru C."/>
            <person name="Jiang H."/>
            <person name="Grimmelikhuijzen C.J."/>
            <person name="Hauser F."/>
            <person name="Cazzamali G."/>
            <person name="Williamson M."/>
            <person name="Park Y."/>
            <person name="Li B."/>
            <person name="Tanaka Y."/>
            <person name="Predel R."/>
            <person name="Neupert S."/>
            <person name="Schachtner J."/>
            <person name="Verleyen P."/>
            <person name="Raible F."/>
            <person name="Bork P."/>
            <person name="Friedrich M."/>
            <person name="Walden K.K."/>
            <person name="Robertson H.M."/>
            <person name="Angeli S."/>
            <person name="Foret S."/>
            <person name="Bucher G."/>
            <person name="Schuetz S."/>
            <person name="Maleszka R."/>
            <person name="Wimmer E.A."/>
            <person name="Beeman R.W."/>
            <person name="Lorenzen M."/>
            <person name="Tomoyasu Y."/>
            <person name="Miller S.C."/>
            <person name="Grossmann D."/>
            <person name="Bucher G."/>
        </authorList>
    </citation>
    <scope>NUCLEOTIDE SEQUENCE [LARGE SCALE GENOMIC DNA]</scope>
    <source>
        <strain evidence="2 3">Georgia GA2</strain>
    </source>
</reference>
<dbReference type="AlphaFoldDB" id="D6W6T2"/>
<dbReference type="Proteomes" id="UP000007266">
    <property type="component" value="Linkage group 1"/>
</dbReference>
<feature type="compositionally biased region" description="Polar residues" evidence="1">
    <location>
        <begin position="111"/>
        <end position="128"/>
    </location>
</feature>
<keyword evidence="3" id="KW-1185">Reference proteome</keyword>
<reference evidence="2 3" key="2">
    <citation type="journal article" date="2010" name="Nucleic Acids Res.">
        <title>BeetleBase in 2010: revisions to provide comprehensive genomic information for Tribolium castaneum.</title>
        <authorList>
            <person name="Kim H.S."/>
            <person name="Murphy T."/>
            <person name="Xia J."/>
            <person name="Caragea D."/>
            <person name="Park Y."/>
            <person name="Beeman R.W."/>
            <person name="Lorenzen M.D."/>
            <person name="Butcher S."/>
            <person name="Manak J.R."/>
            <person name="Brown S.J."/>
        </authorList>
    </citation>
    <scope>GENOME REANNOTATION</scope>
    <source>
        <strain evidence="2 3">Georgia GA2</strain>
    </source>
</reference>
<evidence type="ECO:0000313" key="2">
    <source>
        <dbReference type="EMBL" id="EFA11534.2"/>
    </source>
</evidence>
<dbReference type="HOGENOM" id="CLU_824723_0_0_1"/>
<evidence type="ECO:0000313" key="3">
    <source>
        <dbReference type="Proteomes" id="UP000007266"/>
    </source>
</evidence>
<protein>
    <submittedName>
        <fullName evidence="2">Uncharacterized protein</fullName>
    </submittedName>
</protein>
<gene>
    <name evidence="2" type="primary">AUGUSTUS-3.0.2_16054</name>
    <name evidence="2" type="ORF">TcasGA2_TC016054</name>
</gene>